<dbReference type="EMBL" id="CAIIXF020000003">
    <property type="protein sequence ID" value="CAH1779054.1"/>
    <property type="molecule type" value="Genomic_DNA"/>
</dbReference>
<dbReference type="Proteomes" id="UP000749559">
    <property type="component" value="Unassembled WGS sequence"/>
</dbReference>
<dbReference type="PRINTS" id="PR00453">
    <property type="entry name" value="VWFADOMAIN"/>
</dbReference>
<reference evidence="1" key="1">
    <citation type="submission" date="2022-03" db="EMBL/GenBank/DDBJ databases">
        <authorList>
            <person name="Martin C."/>
        </authorList>
    </citation>
    <scope>NUCLEOTIDE SEQUENCE</scope>
</reference>
<evidence type="ECO:0000313" key="2">
    <source>
        <dbReference type="Proteomes" id="UP000749559"/>
    </source>
</evidence>
<dbReference type="PANTHER" id="PTHR24020">
    <property type="entry name" value="COLLAGEN ALPHA"/>
    <property type="match status" value="1"/>
</dbReference>
<evidence type="ECO:0000313" key="1">
    <source>
        <dbReference type="EMBL" id="CAH1779054.1"/>
    </source>
</evidence>
<dbReference type="SMART" id="SM00327">
    <property type="entry name" value="VWA"/>
    <property type="match status" value="2"/>
</dbReference>
<accession>A0A8J1XT47</accession>
<dbReference type="PANTHER" id="PTHR24020:SF84">
    <property type="entry name" value="VWFA DOMAIN-CONTAINING PROTEIN"/>
    <property type="match status" value="1"/>
</dbReference>
<gene>
    <name evidence="1" type="ORF">OFUS_LOCUS5900</name>
</gene>
<sequence length="451" mass="50336">MDGEVYIRIVLAVFLGTTAVRGQGARLCANIVFAFDTSCSISEETKEGAVEFMDDFVGLFDSIGDPSTSSTGRFTQFGLLAFDINSRKVFGFGEAPSKDDVINTIQEEFDTSHVDCKTITNEAIDMAIEDFFESGDQDDKSPNVLVLLTDARTQPQKFRDETIVSINRLRAKNNTYVFLLQLPNANEKTDFEDTIEQVNVLAEPENIFQYSEDTKQLAESVYGRMANIGELTCPGDEITCDESPLDILLILDHSNSVKPENIIDVRDAMKALVNTFKNVGDGDTSVKFALLTYNNKVTPEMLFNDTASSTREGTLKAIEDQTMARRKNTRTDLALEFANSVVFTPEAGDRKFAYNMIVLVTDGRTMKAKYQKFTFRAANALKGRTGDDEVGIFLLGLPGARAKNLDVQRKEWNEIPSEPKETHFKEFDKFDELLPFIQELSQRVCAVGLGF</sequence>
<dbReference type="AlphaFoldDB" id="A0A8J1XT47"/>
<dbReference type="InterPro" id="IPR036465">
    <property type="entry name" value="vWFA_dom_sf"/>
</dbReference>
<keyword evidence="2" id="KW-1185">Reference proteome</keyword>
<dbReference type="PROSITE" id="PS50234">
    <property type="entry name" value="VWFA"/>
    <property type="match status" value="2"/>
</dbReference>
<protein>
    <submittedName>
        <fullName evidence="1">Uncharacterized protein</fullName>
    </submittedName>
</protein>
<dbReference type="CDD" id="cd01450">
    <property type="entry name" value="vWFA_subfamily_ECM"/>
    <property type="match status" value="1"/>
</dbReference>
<organism evidence="1 2">
    <name type="scientific">Owenia fusiformis</name>
    <name type="common">Polychaete worm</name>
    <dbReference type="NCBI Taxonomy" id="6347"/>
    <lineage>
        <taxon>Eukaryota</taxon>
        <taxon>Metazoa</taxon>
        <taxon>Spiralia</taxon>
        <taxon>Lophotrochozoa</taxon>
        <taxon>Annelida</taxon>
        <taxon>Polychaeta</taxon>
        <taxon>Sedentaria</taxon>
        <taxon>Canalipalpata</taxon>
        <taxon>Sabellida</taxon>
        <taxon>Oweniida</taxon>
        <taxon>Oweniidae</taxon>
        <taxon>Owenia</taxon>
    </lineage>
</organism>
<dbReference type="SUPFAM" id="SSF53300">
    <property type="entry name" value="vWA-like"/>
    <property type="match status" value="2"/>
</dbReference>
<name>A0A8J1XT47_OWEFU</name>
<proteinExistence type="predicted"/>
<dbReference type="InterPro" id="IPR050525">
    <property type="entry name" value="ECM_Assembly_Org"/>
</dbReference>
<comment type="caution">
    <text evidence="1">The sequence shown here is derived from an EMBL/GenBank/DDBJ whole genome shotgun (WGS) entry which is preliminary data.</text>
</comment>
<dbReference type="Pfam" id="PF00092">
    <property type="entry name" value="VWA"/>
    <property type="match status" value="2"/>
</dbReference>
<dbReference type="Gene3D" id="3.40.50.410">
    <property type="entry name" value="von Willebrand factor, type A domain"/>
    <property type="match status" value="2"/>
</dbReference>
<dbReference type="InterPro" id="IPR002035">
    <property type="entry name" value="VWF_A"/>
</dbReference>